<keyword evidence="4 9" id="KW-0812">Transmembrane</keyword>
<dbReference type="PANTHER" id="PTHR30081:SF8">
    <property type="entry name" value="PROTEIN TRANSLOCASE SUBUNIT SECF"/>
    <property type="match status" value="1"/>
</dbReference>
<gene>
    <name evidence="9 11" type="primary">secF</name>
    <name evidence="11" type="ORF">C4F51_11995</name>
</gene>
<comment type="similarity">
    <text evidence="9">Belongs to the SecD/SecF family. SecF subfamily.</text>
</comment>
<evidence type="ECO:0000256" key="3">
    <source>
        <dbReference type="ARBA" id="ARBA00022475"/>
    </source>
</evidence>
<evidence type="ECO:0000256" key="8">
    <source>
        <dbReference type="ARBA" id="ARBA00023136"/>
    </source>
</evidence>
<feature type="transmembrane region" description="Helical" evidence="9">
    <location>
        <begin position="343"/>
        <end position="369"/>
    </location>
</feature>
<dbReference type="InterPro" id="IPR055344">
    <property type="entry name" value="SecD_SecF_C_bact"/>
</dbReference>
<feature type="transmembrane region" description="Helical" evidence="9">
    <location>
        <begin position="319"/>
        <end position="337"/>
    </location>
</feature>
<evidence type="ECO:0000313" key="11">
    <source>
        <dbReference type="EMBL" id="MBE8717906.1"/>
    </source>
</evidence>
<dbReference type="InterPro" id="IPR005665">
    <property type="entry name" value="SecF_bac"/>
</dbReference>
<dbReference type="PRINTS" id="PR01755">
    <property type="entry name" value="SECFTRNLCASE"/>
</dbReference>
<dbReference type="GO" id="GO:0065002">
    <property type="term" value="P:intracellular protein transmembrane transport"/>
    <property type="evidence" value="ECO:0007669"/>
    <property type="project" value="UniProtKB-UniRule"/>
</dbReference>
<keyword evidence="7 9" id="KW-0811">Translocation</keyword>
<dbReference type="NCBIfam" id="TIGR00966">
    <property type="entry name" value="transloc_SecF"/>
    <property type="match status" value="1"/>
</dbReference>
<evidence type="ECO:0000256" key="7">
    <source>
        <dbReference type="ARBA" id="ARBA00023010"/>
    </source>
</evidence>
<dbReference type="AlphaFoldDB" id="A0A928V6P6"/>
<name>A0A928V6P6_9GAMM</name>
<dbReference type="GO" id="GO:0006605">
    <property type="term" value="P:protein targeting"/>
    <property type="evidence" value="ECO:0007669"/>
    <property type="project" value="UniProtKB-UniRule"/>
</dbReference>
<dbReference type="GO" id="GO:0043952">
    <property type="term" value="P:protein transport by the Sec complex"/>
    <property type="evidence" value="ECO:0007669"/>
    <property type="project" value="UniProtKB-UniRule"/>
</dbReference>
<dbReference type="EMBL" id="PRDL01000001">
    <property type="protein sequence ID" value="MBE8717906.1"/>
    <property type="molecule type" value="Genomic_DNA"/>
</dbReference>
<comment type="subcellular location">
    <subcellularLocation>
        <location evidence="1 9">Cell membrane</location>
        <topology evidence="1 9">Multi-pass membrane protein</topology>
    </subcellularLocation>
</comment>
<evidence type="ECO:0000256" key="2">
    <source>
        <dbReference type="ARBA" id="ARBA00022448"/>
    </source>
</evidence>
<evidence type="ECO:0000259" key="10">
    <source>
        <dbReference type="Pfam" id="PF02355"/>
    </source>
</evidence>
<feature type="transmembrane region" description="Helical" evidence="9">
    <location>
        <begin position="240"/>
        <end position="261"/>
    </location>
</feature>
<protein>
    <recommendedName>
        <fullName evidence="9">Protein-export membrane protein SecF</fullName>
    </recommendedName>
</protein>
<feature type="domain" description="Protein export membrane protein SecD/SecF C-terminal" evidence="10">
    <location>
        <begin position="189"/>
        <end position="369"/>
    </location>
</feature>
<keyword evidence="2 9" id="KW-0813">Transport</keyword>
<evidence type="ECO:0000256" key="6">
    <source>
        <dbReference type="ARBA" id="ARBA00022989"/>
    </source>
</evidence>
<dbReference type="HAMAP" id="MF_01464_B">
    <property type="entry name" value="SecF_B"/>
    <property type="match status" value="1"/>
</dbReference>
<dbReference type="Proteomes" id="UP000652567">
    <property type="component" value="Unassembled WGS sequence"/>
</dbReference>
<dbReference type="PANTHER" id="PTHR30081">
    <property type="entry name" value="PROTEIN-EXPORT MEMBRANE PROTEIN SEC"/>
    <property type="match status" value="1"/>
</dbReference>
<comment type="caution">
    <text evidence="11">The sequence shown here is derived from an EMBL/GenBank/DDBJ whole genome shotgun (WGS) entry which is preliminary data.</text>
</comment>
<comment type="subunit">
    <text evidence="9">Forms a complex with SecD. Part of the essential Sec protein translocation apparatus which comprises SecA, SecYEG and auxiliary proteins SecDF-YajC and YidC.</text>
</comment>
<dbReference type="InterPro" id="IPR022813">
    <property type="entry name" value="SecD/SecF_arch_bac"/>
</dbReference>
<feature type="transmembrane region" description="Helical" evidence="9">
    <location>
        <begin position="267"/>
        <end position="288"/>
    </location>
</feature>
<sequence length="391" mass="43011">MAIAQEQEYKIIDFVRWRKFAAVLSTILILVSIVSLSVNGLKFGLDFTGGTQIDVSFSKPADLNKIREVLHREGLENPVVVLFGSESEVLIRSQGSMQDAALIGLDRELATISPSAELVEIERAQADRDGFTQVFVISGASPDQLRQGDFFKEQYFGNVLFDVRGDQTTVALEKASDIAFMGYILDVLAAETDSEVDLRRSEFVGPQVGEELRDEGGLGVIFALLVVMAYVAVRFQYKFSISAVLGLLHDVIIVLGVFSLFRLDFDLTVLAAVLAVIAYSINNTIVVFDRIRENFRRLRKSTDHEVINISLTQTLERTLVLSLTTMLVLFALFLFGGKMLGGFALALIIGITSGTYTSWYICTAVLVGLNVSKEDLIPTVKEGDDAVDSLP</sequence>
<proteinExistence type="inferred from homology"/>
<dbReference type="GO" id="GO:0005886">
    <property type="term" value="C:plasma membrane"/>
    <property type="evidence" value="ECO:0007669"/>
    <property type="project" value="UniProtKB-SubCell"/>
</dbReference>
<reference evidence="11" key="1">
    <citation type="submission" date="2018-07" db="EMBL/GenBank/DDBJ databases">
        <title>Genome assembly of strain Ka43.</title>
        <authorList>
            <person name="Kukolya J."/>
            <person name="Nagy I."/>
            <person name="Horvath B."/>
            <person name="Toth A."/>
        </authorList>
    </citation>
    <scope>NUCLEOTIDE SEQUENCE</scope>
    <source>
        <strain evidence="11">KB43</strain>
    </source>
</reference>
<dbReference type="RefSeq" id="WP_193910058.1">
    <property type="nucleotide sequence ID" value="NZ_PRDL01000001.1"/>
</dbReference>
<dbReference type="InterPro" id="IPR048634">
    <property type="entry name" value="SecD_SecF_C"/>
</dbReference>
<evidence type="ECO:0000256" key="1">
    <source>
        <dbReference type="ARBA" id="ARBA00004651"/>
    </source>
</evidence>
<keyword evidence="5 9" id="KW-0653">Protein transport</keyword>
<keyword evidence="8 9" id="KW-0472">Membrane</keyword>
<evidence type="ECO:0000256" key="4">
    <source>
        <dbReference type="ARBA" id="ARBA00022692"/>
    </source>
</evidence>
<dbReference type="Pfam" id="PF07549">
    <property type="entry name" value="Sec_GG"/>
    <property type="match status" value="1"/>
</dbReference>
<dbReference type="GO" id="GO:0015450">
    <property type="term" value="F:protein-transporting ATPase activity"/>
    <property type="evidence" value="ECO:0007669"/>
    <property type="project" value="InterPro"/>
</dbReference>
<evidence type="ECO:0000256" key="9">
    <source>
        <dbReference type="HAMAP-Rule" id="MF_01464"/>
    </source>
</evidence>
<dbReference type="Gene3D" id="1.20.1640.10">
    <property type="entry name" value="Multidrug efflux transporter AcrB transmembrane domain"/>
    <property type="match status" value="1"/>
</dbReference>
<dbReference type="SUPFAM" id="SSF82866">
    <property type="entry name" value="Multidrug efflux transporter AcrB transmembrane domain"/>
    <property type="match status" value="1"/>
</dbReference>
<dbReference type="NCBIfam" id="TIGR00916">
    <property type="entry name" value="2A0604s01"/>
    <property type="match status" value="1"/>
</dbReference>
<dbReference type="InterPro" id="IPR022646">
    <property type="entry name" value="SecD/SecF_CS"/>
</dbReference>
<evidence type="ECO:0000313" key="12">
    <source>
        <dbReference type="Proteomes" id="UP000652567"/>
    </source>
</evidence>
<feature type="transmembrane region" description="Helical" evidence="9">
    <location>
        <begin position="216"/>
        <end position="233"/>
    </location>
</feature>
<accession>A0A928V6P6</accession>
<keyword evidence="6 9" id="KW-1133">Transmembrane helix</keyword>
<comment type="function">
    <text evidence="9">Part of the Sec protein translocase complex. Interacts with the SecYEG preprotein conducting channel. SecDF uses the proton motive force (PMF) to complete protein translocation after the ATP-dependent function of SecA.</text>
</comment>
<feature type="transmembrane region" description="Helical" evidence="9">
    <location>
        <begin position="20"/>
        <end position="38"/>
    </location>
</feature>
<organism evidence="11 12">
    <name type="scientific">Cellvibrio polysaccharolyticus</name>
    <dbReference type="NCBI Taxonomy" id="2082724"/>
    <lineage>
        <taxon>Bacteria</taxon>
        <taxon>Pseudomonadati</taxon>
        <taxon>Pseudomonadota</taxon>
        <taxon>Gammaproteobacteria</taxon>
        <taxon>Cellvibrionales</taxon>
        <taxon>Cellvibrionaceae</taxon>
        <taxon>Cellvibrio</taxon>
    </lineage>
</organism>
<evidence type="ECO:0000256" key="5">
    <source>
        <dbReference type="ARBA" id="ARBA00022927"/>
    </source>
</evidence>
<keyword evidence="3 9" id="KW-1003">Cell membrane</keyword>
<dbReference type="Pfam" id="PF02355">
    <property type="entry name" value="SecD_SecF_C"/>
    <property type="match status" value="1"/>
</dbReference>
<dbReference type="InterPro" id="IPR022645">
    <property type="entry name" value="SecD/SecF_bac"/>
</dbReference>
<keyword evidence="12" id="KW-1185">Reference proteome</keyword>